<dbReference type="InterPro" id="IPR007808">
    <property type="entry name" value="Elf1"/>
</dbReference>
<sequence>MGKRKSRTSKSMAAPKLGTEFTCPFCGHPDAVECRIHRKDRFAEARDSYGTSANALTEPVDVYSEWIDACVDANEGVAGRRCRPRLRDAGVHEGDV</sequence>
<dbReference type="GO" id="GO:0000993">
    <property type="term" value="F:RNA polymerase II complex binding"/>
    <property type="evidence" value="ECO:0007669"/>
    <property type="project" value="TreeGrafter"/>
</dbReference>
<evidence type="ECO:0000313" key="6">
    <source>
        <dbReference type="EMBL" id="PAN25610.1"/>
    </source>
</evidence>
<evidence type="ECO:0000256" key="2">
    <source>
        <dbReference type="ARBA" id="ARBA00009730"/>
    </source>
</evidence>
<dbReference type="Gramene" id="PAN25610">
    <property type="protein sequence ID" value="PAN25610"/>
    <property type="gene ID" value="PAHAL_4G313600"/>
</dbReference>
<evidence type="ECO:0000256" key="3">
    <source>
        <dbReference type="ARBA" id="ARBA00022833"/>
    </source>
</evidence>
<dbReference type="PANTHER" id="PTHR20934">
    <property type="entry name" value="TRANSCRIPTION ELONGATION FACTOR 1 HOMOLOG"/>
    <property type="match status" value="1"/>
</dbReference>
<gene>
    <name evidence="6" type="ORF">PAHAL_4G313600</name>
</gene>
<dbReference type="Gene3D" id="2.20.25.190">
    <property type="match status" value="1"/>
</dbReference>
<accession>A0A2S3HLT0</accession>
<protein>
    <recommendedName>
        <fullName evidence="5">Transcription elongation factor 1 homolog</fullName>
    </recommendedName>
</protein>
<dbReference type="SUPFAM" id="SSF57783">
    <property type="entry name" value="Zinc beta-ribbon"/>
    <property type="match status" value="1"/>
</dbReference>
<keyword evidence="5" id="KW-0479">Metal-binding</keyword>
<comment type="subcellular location">
    <subcellularLocation>
        <location evidence="1 5">Nucleus</location>
    </subcellularLocation>
</comment>
<dbReference type="GO" id="GO:0008270">
    <property type="term" value="F:zinc ion binding"/>
    <property type="evidence" value="ECO:0007669"/>
    <property type="project" value="UniProtKB-KW"/>
</dbReference>
<name>A0A2S3HLT0_9POAL</name>
<evidence type="ECO:0000256" key="4">
    <source>
        <dbReference type="ARBA" id="ARBA00023242"/>
    </source>
</evidence>
<organism evidence="6">
    <name type="scientific">Panicum hallii</name>
    <dbReference type="NCBI Taxonomy" id="206008"/>
    <lineage>
        <taxon>Eukaryota</taxon>
        <taxon>Viridiplantae</taxon>
        <taxon>Streptophyta</taxon>
        <taxon>Embryophyta</taxon>
        <taxon>Tracheophyta</taxon>
        <taxon>Spermatophyta</taxon>
        <taxon>Magnoliopsida</taxon>
        <taxon>Liliopsida</taxon>
        <taxon>Poales</taxon>
        <taxon>Poaceae</taxon>
        <taxon>PACMAD clade</taxon>
        <taxon>Panicoideae</taxon>
        <taxon>Panicodae</taxon>
        <taxon>Paniceae</taxon>
        <taxon>Panicinae</taxon>
        <taxon>Panicum</taxon>
        <taxon>Panicum sect. Panicum</taxon>
    </lineage>
</organism>
<dbReference type="EMBL" id="CM008049">
    <property type="protein sequence ID" value="PAN25610.1"/>
    <property type="molecule type" value="Genomic_DNA"/>
</dbReference>
<dbReference type="GO" id="GO:0008023">
    <property type="term" value="C:transcription elongation factor complex"/>
    <property type="evidence" value="ECO:0007669"/>
    <property type="project" value="TreeGrafter"/>
</dbReference>
<dbReference type="Proteomes" id="UP000243499">
    <property type="component" value="Chromosome 4"/>
</dbReference>
<dbReference type="InterPro" id="IPR038567">
    <property type="entry name" value="T_Elf1_sf"/>
</dbReference>
<dbReference type="GO" id="GO:0006368">
    <property type="term" value="P:transcription elongation by RNA polymerase II"/>
    <property type="evidence" value="ECO:0007669"/>
    <property type="project" value="TreeGrafter"/>
</dbReference>
<comment type="similarity">
    <text evidence="2 5">Belongs to the ELOF1 family.</text>
</comment>
<keyword evidence="5" id="KW-0863">Zinc-finger</keyword>
<dbReference type="Pfam" id="PF05129">
    <property type="entry name" value="Zn_ribbon_Elf1"/>
    <property type="match status" value="1"/>
</dbReference>
<keyword evidence="4 5" id="KW-0539">Nucleus</keyword>
<keyword evidence="5" id="KW-0805">Transcription regulation</keyword>
<dbReference type="AlphaFoldDB" id="A0A2S3HLT0"/>
<reference evidence="6" key="1">
    <citation type="submission" date="2018-04" db="EMBL/GenBank/DDBJ databases">
        <title>WGS assembly of Panicum hallii.</title>
        <authorList>
            <person name="Lovell J."/>
            <person name="Jenkins J."/>
            <person name="Lowry D."/>
            <person name="Mamidi S."/>
            <person name="Sreedasyam A."/>
            <person name="Weng X."/>
            <person name="Barry K."/>
            <person name="Bonette J."/>
            <person name="Campitelli B."/>
            <person name="Daum C."/>
            <person name="Gordon S."/>
            <person name="Gould B."/>
            <person name="Lipzen A."/>
            <person name="Macqueen A."/>
            <person name="Palacio-Mejia J."/>
            <person name="Plott C."/>
            <person name="Shakirov E."/>
            <person name="Shu S."/>
            <person name="Yoshinaga Y."/>
            <person name="Zane M."/>
            <person name="Rokhsar D."/>
            <person name="Grimwood J."/>
            <person name="Schmutz J."/>
            <person name="Juenger T."/>
        </authorList>
    </citation>
    <scope>NUCLEOTIDE SEQUENCE [LARGE SCALE GENOMIC DNA]</scope>
    <source>
        <strain evidence="6">FIL2</strain>
    </source>
</reference>
<proteinExistence type="inferred from homology"/>
<keyword evidence="5" id="KW-0804">Transcription</keyword>
<comment type="function">
    <text evidence="5">Transcription elongation factor implicated in the maintenance of proper chromatin structure in actively transcribed regions.</text>
</comment>
<evidence type="ECO:0000256" key="5">
    <source>
        <dbReference type="RuleBase" id="RU364033"/>
    </source>
</evidence>
<evidence type="ECO:0000256" key="1">
    <source>
        <dbReference type="ARBA" id="ARBA00004123"/>
    </source>
</evidence>
<dbReference type="PANTHER" id="PTHR20934:SF21">
    <property type="entry name" value="TRANSCRIPTION ELONGATION FACTOR 1 HOMOLOG"/>
    <property type="match status" value="1"/>
</dbReference>
<keyword evidence="3 5" id="KW-0862">Zinc</keyword>